<feature type="coiled-coil region" evidence="11">
    <location>
        <begin position="303"/>
        <end position="350"/>
    </location>
</feature>
<evidence type="ECO:0000256" key="3">
    <source>
        <dbReference type="ARBA" id="ARBA00022490"/>
    </source>
</evidence>
<feature type="compositionally biased region" description="Basic and acidic residues" evidence="12">
    <location>
        <begin position="16"/>
        <end position="25"/>
    </location>
</feature>
<evidence type="ECO:0000256" key="1">
    <source>
        <dbReference type="ARBA" id="ARBA00004611"/>
    </source>
</evidence>
<dbReference type="PANTHER" id="PTHR14517:SF11">
    <property type="entry name" value="RIB43A-LIKE WITH COILED-COILS PROTEIN 1"/>
    <property type="match status" value="1"/>
</dbReference>
<proteinExistence type="inferred from homology"/>
<keyword evidence="14" id="KW-1185">Reference proteome</keyword>
<accession>A0A8C5GZZ9</accession>
<evidence type="ECO:0000313" key="14">
    <source>
        <dbReference type="Proteomes" id="UP000694680"/>
    </source>
</evidence>
<evidence type="ECO:0000256" key="6">
    <source>
        <dbReference type="ARBA" id="ARBA00023069"/>
    </source>
</evidence>
<comment type="similarity">
    <text evidence="2">Belongs to the RIB43A family.</text>
</comment>
<reference evidence="13" key="1">
    <citation type="submission" date="2020-06" db="EMBL/GenBank/DDBJ databases">
        <authorList>
            <consortium name="Wellcome Sanger Institute Data Sharing"/>
        </authorList>
    </citation>
    <scope>NUCLEOTIDE SEQUENCE [LARGE SCALE GENOMIC DNA]</scope>
</reference>
<keyword evidence="5 11" id="KW-0175">Coiled coil</keyword>
<keyword evidence="7" id="KW-0206">Cytoskeleton</keyword>
<keyword evidence="8" id="KW-0966">Cell projection</keyword>
<dbReference type="Proteomes" id="UP000694680">
    <property type="component" value="Chromosome 7"/>
</dbReference>
<comment type="subcellular location">
    <subcellularLocation>
        <location evidence="1">Cytoplasm</location>
        <location evidence="1">Cytoskeleton</location>
        <location evidence="1">Flagellum axoneme</location>
    </subcellularLocation>
</comment>
<comment type="subunit">
    <text evidence="10">Microtubule inner protein component of sperm flagellar doublet microtubules.</text>
</comment>
<organism evidence="13 14">
    <name type="scientific">Gouania willdenowi</name>
    <name type="common">Blunt-snouted clingfish</name>
    <name type="synonym">Lepadogaster willdenowi</name>
    <dbReference type="NCBI Taxonomy" id="441366"/>
    <lineage>
        <taxon>Eukaryota</taxon>
        <taxon>Metazoa</taxon>
        <taxon>Chordata</taxon>
        <taxon>Craniata</taxon>
        <taxon>Vertebrata</taxon>
        <taxon>Euteleostomi</taxon>
        <taxon>Actinopterygii</taxon>
        <taxon>Neopterygii</taxon>
        <taxon>Teleostei</taxon>
        <taxon>Neoteleostei</taxon>
        <taxon>Acanthomorphata</taxon>
        <taxon>Ovalentaria</taxon>
        <taxon>Blenniimorphae</taxon>
        <taxon>Blenniiformes</taxon>
        <taxon>Gobiesocoidei</taxon>
        <taxon>Gobiesocidae</taxon>
        <taxon>Gobiesocinae</taxon>
        <taxon>Gouania</taxon>
    </lineage>
</organism>
<dbReference type="GeneID" id="114466532"/>
<dbReference type="Ensembl" id="ENSGWIT00000040548.1">
    <property type="protein sequence ID" value="ENSGWIP00000037230.1"/>
    <property type="gene ID" value="ENSGWIG00000019132.1"/>
</dbReference>
<evidence type="ECO:0000256" key="4">
    <source>
        <dbReference type="ARBA" id="ARBA00022846"/>
    </source>
</evidence>
<dbReference type="RefSeq" id="XP_028307851.1">
    <property type="nucleotide sequence ID" value="XM_028452050.1"/>
</dbReference>
<evidence type="ECO:0000256" key="12">
    <source>
        <dbReference type="SAM" id="MobiDB-lite"/>
    </source>
</evidence>
<feature type="region of interest" description="Disordered" evidence="12">
    <location>
        <begin position="1"/>
        <end position="25"/>
    </location>
</feature>
<evidence type="ECO:0000256" key="9">
    <source>
        <dbReference type="ARBA" id="ARBA00041087"/>
    </source>
</evidence>
<dbReference type="RefSeq" id="XP_028307850.1">
    <property type="nucleotide sequence ID" value="XM_028452049.1"/>
</dbReference>
<keyword evidence="6" id="KW-0969">Cilium</keyword>
<name>A0A8C5GZZ9_GOUWI</name>
<gene>
    <name evidence="13" type="primary">ribc1</name>
</gene>
<dbReference type="AlphaFoldDB" id="A0A8C5GZZ9"/>
<keyword evidence="4" id="KW-0282">Flagellum</keyword>
<evidence type="ECO:0000256" key="5">
    <source>
        <dbReference type="ARBA" id="ARBA00023054"/>
    </source>
</evidence>
<evidence type="ECO:0000256" key="7">
    <source>
        <dbReference type="ARBA" id="ARBA00023212"/>
    </source>
</evidence>
<keyword evidence="3" id="KW-0963">Cytoplasm</keyword>
<protein>
    <recommendedName>
        <fullName evidence="9">RIB43A-like with coiled-coils protein 1</fullName>
    </recommendedName>
</protein>
<dbReference type="OrthoDB" id="429119at2759"/>
<reference evidence="13" key="2">
    <citation type="submission" date="2025-08" db="UniProtKB">
        <authorList>
            <consortium name="Ensembl"/>
        </authorList>
    </citation>
    <scope>IDENTIFICATION</scope>
</reference>
<reference evidence="13" key="3">
    <citation type="submission" date="2025-09" db="UniProtKB">
        <authorList>
            <consortium name="Ensembl"/>
        </authorList>
    </citation>
    <scope>IDENTIFICATION</scope>
</reference>
<feature type="coiled-coil region" evidence="11">
    <location>
        <begin position="55"/>
        <end position="89"/>
    </location>
</feature>
<dbReference type="InterPro" id="IPR008805">
    <property type="entry name" value="RIB43A"/>
</dbReference>
<sequence length="370" mass="43935">MYQPDLTVGRPTTTAAERRRSAEEARKTRIFNTHQRVMGVDVNALNQQVQERKLQESVEKQRDNAFDNLRNYNDKVLLLQETNEKEKQEAIHADLVQFWTTNQRKNDSINAHLNSNPKGPYNLTIPESQLGPSSMHLFQGEGIGDEQKRREQMKANERDLHAQMDEDKRRHMANQHRDMLISKGLVKQDLQWAEQAAFEEDLRKEAHLTLDNYNQALAVDQTEKVKERQRREVRQNFAEQVHILTSDMMTEVAQREGRGGRPDSYKGMNAEEVNRFNIEKAEQLRQRQRQQDGERFQDTLWDLHFMKLSRQAEEQEMREAELKREQRIQMDQYNSQLAMEQQARQEFLEKKLYTNKPTEDFFRQFNTSSR</sequence>
<dbReference type="PANTHER" id="PTHR14517">
    <property type="entry name" value="RIB43A-RELATED"/>
    <property type="match status" value="1"/>
</dbReference>
<evidence type="ECO:0000313" key="13">
    <source>
        <dbReference type="Ensembl" id="ENSGWIP00000037230.1"/>
    </source>
</evidence>
<dbReference type="RefSeq" id="XP_028307849.1">
    <property type="nucleotide sequence ID" value="XM_028452048.1"/>
</dbReference>
<evidence type="ECO:0000256" key="11">
    <source>
        <dbReference type="SAM" id="Coils"/>
    </source>
</evidence>
<evidence type="ECO:0000256" key="10">
    <source>
        <dbReference type="ARBA" id="ARBA00046435"/>
    </source>
</evidence>
<evidence type="ECO:0000256" key="2">
    <source>
        <dbReference type="ARBA" id="ARBA00006875"/>
    </source>
</evidence>
<dbReference type="CTD" id="158787"/>
<evidence type="ECO:0000256" key="8">
    <source>
        <dbReference type="ARBA" id="ARBA00023273"/>
    </source>
</evidence>
<dbReference type="Pfam" id="PF05914">
    <property type="entry name" value="RIB43A"/>
    <property type="match status" value="1"/>
</dbReference>